<gene>
    <name evidence="2" type="ORF">KZH69_08840</name>
</gene>
<keyword evidence="1" id="KW-1133">Transmembrane helix</keyword>
<dbReference type="Proteomes" id="UP000812031">
    <property type="component" value="Unassembled WGS sequence"/>
</dbReference>
<dbReference type="InterPro" id="IPR024422">
    <property type="entry name" value="Protein_unknown_function_OB"/>
</dbReference>
<dbReference type="Pfam" id="PF12869">
    <property type="entry name" value="tRNA_anti-like"/>
    <property type="match status" value="1"/>
</dbReference>
<dbReference type="RefSeq" id="WP_219317074.1">
    <property type="nucleotide sequence ID" value="NZ_JAHWYN010000006.1"/>
</dbReference>
<evidence type="ECO:0000313" key="2">
    <source>
        <dbReference type="EMBL" id="MBW4360589.1"/>
    </source>
</evidence>
<comment type="caution">
    <text evidence="2">The sequence shown here is derived from an EMBL/GenBank/DDBJ whole genome shotgun (WGS) entry which is preliminary data.</text>
</comment>
<keyword evidence="3" id="KW-1185">Reference proteome</keyword>
<evidence type="ECO:0000256" key="1">
    <source>
        <dbReference type="SAM" id="Phobius"/>
    </source>
</evidence>
<organism evidence="2 3">
    <name type="scientific">Flavobacterium taihuense</name>
    <dbReference type="NCBI Taxonomy" id="2857508"/>
    <lineage>
        <taxon>Bacteria</taxon>
        <taxon>Pseudomonadati</taxon>
        <taxon>Bacteroidota</taxon>
        <taxon>Flavobacteriia</taxon>
        <taxon>Flavobacteriales</taxon>
        <taxon>Flavobacteriaceae</taxon>
        <taxon>Flavobacterium</taxon>
    </lineage>
</organism>
<dbReference type="EMBL" id="JAHWYN010000006">
    <property type="protein sequence ID" value="MBW4360589.1"/>
    <property type="molecule type" value="Genomic_DNA"/>
</dbReference>
<proteinExistence type="predicted"/>
<name>A0ABS6XXH2_9FLAO</name>
<accession>A0ABS6XXH2</accession>
<feature type="transmembrane region" description="Helical" evidence="1">
    <location>
        <begin position="9"/>
        <end position="28"/>
    </location>
</feature>
<reference evidence="2 3" key="1">
    <citation type="submission" date="2021-07" db="EMBL/GenBank/DDBJ databases">
        <title>Flavobacterium sp. nov. isolated from sediment on the Taihu Lake.</title>
        <authorList>
            <person name="Qu J.-H."/>
        </authorList>
    </citation>
    <scope>NUCLEOTIDE SEQUENCE [LARGE SCALE GENOMIC DNA]</scope>
    <source>
        <strain evidence="2 3">NAS39</strain>
    </source>
</reference>
<protein>
    <recommendedName>
        <fullName evidence="4">tRNA_anti-like</fullName>
    </recommendedName>
</protein>
<sequence>MKKTIQRGAVTLLFIVIASFFGYNYLIYGGERDIATETVDYFITAKRITSEFTSDVQLSNKKYLEKAVAISGQITTINDKEIILNNTIICNLQNSDPSLKKNIVVTIKGRIVGYDDLLEELKLDQCLIIKKEIK</sequence>
<evidence type="ECO:0008006" key="4">
    <source>
        <dbReference type="Google" id="ProtNLM"/>
    </source>
</evidence>
<keyword evidence="1" id="KW-0812">Transmembrane</keyword>
<keyword evidence="1" id="KW-0472">Membrane</keyword>
<evidence type="ECO:0000313" key="3">
    <source>
        <dbReference type="Proteomes" id="UP000812031"/>
    </source>
</evidence>